<name>A0A9D1EJY4_9FIRM</name>
<protein>
    <submittedName>
        <fullName evidence="2">Type II toxin-antitoxin system HicB family antitoxin</fullName>
    </submittedName>
</protein>
<feature type="domain" description="HicB-like antitoxin of toxin-antitoxin system" evidence="1">
    <location>
        <begin position="5"/>
        <end position="64"/>
    </location>
</feature>
<organism evidence="2 3">
    <name type="scientific">Candidatus Egerieimonas intestinavium</name>
    <dbReference type="NCBI Taxonomy" id="2840777"/>
    <lineage>
        <taxon>Bacteria</taxon>
        <taxon>Bacillati</taxon>
        <taxon>Bacillota</taxon>
        <taxon>Clostridia</taxon>
        <taxon>Lachnospirales</taxon>
        <taxon>Lachnospiraceae</taxon>
        <taxon>Lachnospiraceae incertae sedis</taxon>
        <taxon>Candidatus Egerieimonas</taxon>
    </lineage>
</organism>
<dbReference type="Proteomes" id="UP000886841">
    <property type="component" value="Unassembled WGS sequence"/>
</dbReference>
<accession>A0A9D1EJY4</accession>
<evidence type="ECO:0000259" key="1">
    <source>
        <dbReference type="Pfam" id="PF15919"/>
    </source>
</evidence>
<dbReference type="SUPFAM" id="SSF143100">
    <property type="entry name" value="TTHA1013/TTHA0281-like"/>
    <property type="match status" value="1"/>
</dbReference>
<gene>
    <name evidence="2" type="ORF">IAB98_08415</name>
</gene>
<reference evidence="2" key="2">
    <citation type="journal article" date="2021" name="PeerJ">
        <title>Extensive microbial diversity within the chicken gut microbiome revealed by metagenomics and culture.</title>
        <authorList>
            <person name="Gilroy R."/>
            <person name="Ravi A."/>
            <person name="Getino M."/>
            <person name="Pursley I."/>
            <person name="Horton D.L."/>
            <person name="Alikhan N.F."/>
            <person name="Baker D."/>
            <person name="Gharbi K."/>
            <person name="Hall N."/>
            <person name="Watson M."/>
            <person name="Adriaenssens E.M."/>
            <person name="Foster-Nyarko E."/>
            <person name="Jarju S."/>
            <person name="Secka A."/>
            <person name="Antonio M."/>
            <person name="Oren A."/>
            <person name="Chaudhuri R.R."/>
            <person name="La Ragione R."/>
            <person name="Hildebrand F."/>
            <person name="Pallen M.J."/>
        </authorList>
    </citation>
    <scope>NUCLEOTIDE SEQUENCE</scope>
    <source>
        <strain evidence="2">ChiSxjej1B13-7041</strain>
    </source>
</reference>
<evidence type="ECO:0000313" key="2">
    <source>
        <dbReference type="EMBL" id="HIR93423.1"/>
    </source>
</evidence>
<dbReference type="EMBL" id="DVHU01000076">
    <property type="protein sequence ID" value="HIR93423.1"/>
    <property type="molecule type" value="Genomic_DNA"/>
</dbReference>
<proteinExistence type="predicted"/>
<sequence>MKFVYPAIIRKNDAGKFQAFFPDLEGCSSQGDTLNDALDLASEALYDWLYAELTEENGQLPHISEESDMELLEGDIVRNIAVNVRFTDGWDE</sequence>
<comment type="caution">
    <text evidence="2">The sequence shown here is derived from an EMBL/GenBank/DDBJ whole genome shotgun (WGS) entry which is preliminary data.</text>
</comment>
<dbReference type="Pfam" id="PF15919">
    <property type="entry name" value="HicB_lk_antitox"/>
    <property type="match status" value="1"/>
</dbReference>
<dbReference type="InterPro" id="IPR035069">
    <property type="entry name" value="TTHA1013/TTHA0281-like"/>
</dbReference>
<dbReference type="InterPro" id="IPR031807">
    <property type="entry name" value="HicB-like"/>
</dbReference>
<reference evidence="2" key="1">
    <citation type="submission" date="2020-10" db="EMBL/GenBank/DDBJ databases">
        <authorList>
            <person name="Gilroy R."/>
        </authorList>
    </citation>
    <scope>NUCLEOTIDE SEQUENCE</scope>
    <source>
        <strain evidence="2">ChiSxjej1B13-7041</strain>
    </source>
</reference>
<evidence type="ECO:0000313" key="3">
    <source>
        <dbReference type="Proteomes" id="UP000886841"/>
    </source>
</evidence>
<dbReference type="Gene3D" id="3.30.160.250">
    <property type="match status" value="1"/>
</dbReference>
<dbReference type="AlphaFoldDB" id="A0A9D1EJY4"/>